<dbReference type="RefSeq" id="WP_200789469.1">
    <property type="nucleotide sequence ID" value="NZ_JAEDAO010000001.1"/>
</dbReference>
<gene>
    <name evidence="18" type="ORF">I8E28_17545</name>
</gene>
<dbReference type="CDD" id="cd19410">
    <property type="entry name" value="HK9-like_sensor"/>
    <property type="match status" value="1"/>
</dbReference>
<organism evidence="18 19">
    <name type="scientific">Ramlibacter algicola</name>
    <dbReference type="NCBI Taxonomy" id="2795217"/>
    <lineage>
        <taxon>Bacteria</taxon>
        <taxon>Pseudomonadati</taxon>
        <taxon>Pseudomonadota</taxon>
        <taxon>Betaproteobacteria</taxon>
        <taxon>Burkholderiales</taxon>
        <taxon>Comamonadaceae</taxon>
        <taxon>Ramlibacter</taxon>
    </lineage>
</organism>
<protein>
    <recommendedName>
        <fullName evidence="5">Oxygen sensor histidine kinase NreB</fullName>
        <ecNumber evidence="4">2.7.13.3</ecNumber>
    </recommendedName>
    <alternativeName>
        <fullName evidence="15">Nitrogen regulation protein B</fullName>
    </alternativeName>
</protein>
<evidence type="ECO:0000256" key="7">
    <source>
        <dbReference type="ARBA" id="ARBA00022490"/>
    </source>
</evidence>
<dbReference type="InterPro" id="IPR005467">
    <property type="entry name" value="His_kinase_dom"/>
</dbReference>
<dbReference type="GO" id="GO:0016020">
    <property type="term" value="C:membrane"/>
    <property type="evidence" value="ECO:0007669"/>
    <property type="project" value="InterPro"/>
</dbReference>
<comment type="function">
    <text evidence="14">Member of the two-component regulatory system NreB/NreC involved in the control of dissimilatory nitrate/nitrite reduction in response to oxygen. NreB functions as a direct oxygen sensor histidine kinase which is autophosphorylated, in the absence of oxygen, probably at the conserved histidine residue, and transfers its phosphate group probably to a conserved aspartate residue of NreC. NreB/NreC activates the expression of the nitrate (narGHJI) and nitrite (nir) reductase operons, as well as the putative nitrate transporter gene narT.</text>
</comment>
<dbReference type="PRINTS" id="PR00344">
    <property type="entry name" value="BCTRLSENSOR"/>
</dbReference>
<feature type="domain" description="Histidine kinase" evidence="17">
    <location>
        <begin position="296"/>
        <end position="489"/>
    </location>
</feature>
<keyword evidence="8" id="KW-0808">Transferase</keyword>
<dbReference type="Pfam" id="PF05227">
    <property type="entry name" value="CHASE3"/>
    <property type="match status" value="1"/>
</dbReference>
<keyword evidence="9" id="KW-0479">Metal-binding</keyword>
<keyword evidence="19" id="KW-1185">Reference proteome</keyword>
<keyword evidence="12" id="KW-0902">Two-component regulatory system</keyword>
<dbReference type="AlphaFoldDB" id="A0A934Q3K6"/>
<keyword evidence="16" id="KW-1133">Transmembrane helix</keyword>
<dbReference type="GO" id="GO:0046983">
    <property type="term" value="F:protein dimerization activity"/>
    <property type="evidence" value="ECO:0007669"/>
    <property type="project" value="InterPro"/>
</dbReference>
<evidence type="ECO:0000256" key="13">
    <source>
        <dbReference type="ARBA" id="ARBA00023014"/>
    </source>
</evidence>
<evidence type="ECO:0000313" key="19">
    <source>
        <dbReference type="Proteomes" id="UP000617041"/>
    </source>
</evidence>
<dbReference type="Pfam" id="PF07730">
    <property type="entry name" value="HisKA_3"/>
    <property type="match status" value="1"/>
</dbReference>
<evidence type="ECO:0000256" key="11">
    <source>
        <dbReference type="ARBA" id="ARBA00023004"/>
    </source>
</evidence>
<keyword evidence="10" id="KW-0418">Kinase</keyword>
<dbReference type="PANTHER" id="PTHR24421">
    <property type="entry name" value="NITRATE/NITRITE SENSOR PROTEIN NARX-RELATED"/>
    <property type="match status" value="1"/>
</dbReference>
<evidence type="ECO:0000256" key="6">
    <source>
        <dbReference type="ARBA" id="ARBA00022485"/>
    </source>
</evidence>
<comment type="cofactor">
    <cofactor evidence="2">
        <name>[4Fe-4S] cluster</name>
        <dbReference type="ChEBI" id="CHEBI:49883"/>
    </cofactor>
</comment>
<dbReference type="EMBL" id="JAEDAO010000001">
    <property type="protein sequence ID" value="MBK0394411.1"/>
    <property type="molecule type" value="Genomic_DNA"/>
</dbReference>
<proteinExistence type="predicted"/>
<evidence type="ECO:0000256" key="8">
    <source>
        <dbReference type="ARBA" id="ARBA00022679"/>
    </source>
</evidence>
<keyword evidence="16" id="KW-0472">Membrane</keyword>
<evidence type="ECO:0000256" key="3">
    <source>
        <dbReference type="ARBA" id="ARBA00004496"/>
    </source>
</evidence>
<comment type="caution">
    <text evidence="18">The sequence shown here is derived from an EMBL/GenBank/DDBJ whole genome shotgun (WGS) entry which is preliminary data.</text>
</comment>
<keyword evidence="7" id="KW-0963">Cytoplasm</keyword>
<dbReference type="InterPro" id="IPR050482">
    <property type="entry name" value="Sensor_HK_TwoCompSys"/>
</dbReference>
<keyword evidence="6" id="KW-0004">4Fe-4S</keyword>
<evidence type="ECO:0000256" key="4">
    <source>
        <dbReference type="ARBA" id="ARBA00012438"/>
    </source>
</evidence>
<dbReference type="SUPFAM" id="SSF55874">
    <property type="entry name" value="ATPase domain of HSP90 chaperone/DNA topoisomerase II/histidine kinase"/>
    <property type="match status" value="1"/>
</dbReference>
<keyword evidence="11" id="KW-0408">Iron</keyword>
<dbReference type="EC" id="2.7.13.3" evidence="4"/>
<keyword evidence="13" id="KW-0411">Iron-sulfur</keyword>
<dbReference type="InterPro" id="IPR004358">
    <property type="entry name" value="Sig_transdc_His_kin-like_C"/>
</dbReference>
<evidence type="ECO:0000256" key="1">
    <source>
        <dbReference type="ARBA" id="ARBA00000085"/>
    </source>
</evidence>
<accession>A0A934Q3K6</accession>
<evidence type="ECO:0000256" key="14">
    <source>
        <dbReference type="ARBA" id="ARBA00024827"/>
    </source>
</evidence>
<dbReference type="InterPro" id="IPR011712">
    <property type="entry name" value="Sig_transdc_His_kin_sub3_dim/P"/>
</dbReference>
<keyword evidence="16" id="KW-0812">Transmembrane</keyword>
<dbReference type="Gene3D" id="1.20.5.1930">
    <property type="match status" value="1"/>
</dbReference>
<dbReference type="Proteomes" id="UP000617041">
    <property type="component" value="Unassembled WGS sequence"/>
</dbReference>
<name>A0A934Q3K6_9BURK</name>
<dbReference type="Gene3D" id="3.30.565.10">
    <property type="entry name" value="Histidine kinase-like ATPase, C-terminal domain"/>
    <property type="match status" value="1"/>
</dbReference>
<dbReference type="CDD" id="cd16917">
    <property type="entry name" value="HATPase_UhpB-NarQ-NarX-like"/>
    <property type="match status" value="1"/>
</dbReference>
<evidence type="ECO:0000256" key="9">
    <source>
        <dbReference type="ARBA" id="ARBA00022723"/>
    </source>
</evidence>
<dbReference type="InterPro" id="IPR007891">
    <property type="entry name" value="CHASE3"/>
</dbReference>
<evidence type="ECO:0000313" key="18">
    <source>
        <dbReference type="EMBL" id="MBK0394411.1"/>
    </source>
</evidence>
<reference evidence="18" key="1">
    <citation type="submission" date="2020-12" db="EMBL/GenBank/DDBJ databases">
        <title>Ramlibacter sp. nov., isolated from a freshwater alga, Cryptomonas.</title>
        <authorList>
            <person name="Kim H.M."/>
            <person name="Jeon C.O."/>
        </authorList>
    </citation>
    <scope>NUCLEOTIDE SEQUENCE</scope>
    <source>
        <strain evidence="18">CrO1</strain>
    </source>
</reference>
<evidence type="ECO:0000256" key="5">
    <source>
        <dbReference type="ARBA" id="ARBA00017322"/>
    </source>
</evidence>
<evidence type="ECO:0000256" key="15">
    <source>
        <dbReference type="ARBA" id="ARBA00030800"/>
    </source>
</evidence>
<comment type="subcellular location">
    <subcellularLocation>
        <location evidence="3">Cytoplasm</location>
    </subcellularLocation>
</comment>
<evidence type="ECO:0000259" key="17">
    <source>
        <dbReference type="PROSITE" id="PS50109"/>
    </source>
</evidence>
<feature type="transmembrane region" description="Helical" evidence="16">
    <location>
        <begin position="231"/>
        <end position="250"/>
    </location>
</feature>
<dbReference type="InterPro" id="IPR036890">
    <property type="entry name" value="HATPase_C_sf"/>
</dbReference>
<evidence type="ECO:0000256" key="2">
    <source>
        <dbReference type="ARBA" id="ARBA00001966"/>
    </source>
</evidence>
<dbReference type="SMART" id="SM00387">
    <property type="entry name" value="HATPase_c"/>
    <property type="match status" value="1"/>
</dbReference>
<dbReference type="GO" id="GO:0051539">
    <property type="term" value="F:4 iron, 4 sulfur cluster binding"/>
    <property type="evidence" value="ECO:0007669"/>
    <property type="project" value="UniProtKB-KW"/>
</dbReference>
<dbReference type="Pfam" id="PF02518">
    <property type="entry name" value="HATPase_c"/>
    <property type="match status" value="1"/>
</dbReference>
<comment type="catalytic activity">
    <reaction evidence="1">
        <text>ATP + protein L-histidine = ADP + protein N-phospho-L-histidine.</text>
        <dbReference type="EC" id="2.7.13.3"/>
    </reaction>
</comment>
<evidence type="ECO:0000256" key="10">
    <source>
        <dbReference type="ARBA" id="ARBA00022777"/>
    </source>
</evidence>
<evidence type="ECO:0000256" key="12">
    <source>
        <dbReference type="ARBA" id="ARBA00023012"/>
    </source>
</evidence>
<sequence>MVIHNADFDHVCTLSSAPRSAHCGPRREANGLPFSHDYSAFRGHWGALRVRFQLPGSSRQSIAGLLLALLAACVLVGANEAGHASSSAALREMARQSEARSSLQQLQQQVLDAQSAQRAFLLTGDPRYLQPYDAAVAQVGHVLAELRRALARTDELGVDALARDVQRQLVDMDRTVRMRRQAGEDAAQSVVLTDLGQDTTDAIRAQVSKLDAATAARIDASQARVRDAMRLSRIGMVVAALLLLAAWWSLRRAASRHSPDARGASEPVGPEARDRNASLADLATHLQQEREAERAHLARELHDELGALLTAAKLDVARMKSRLGNEAPEIAQRLQHLADTLNSGIALKRRIIEDLRPSSLSNLGLTPSLEILAREFAERSGVEVTTRFEPVDVDEAHQLTIYRVMQESLANVARHAQAQHVQIALVPQDGAAQATVQDDGAGFDSIGGTTAGHGLAAIRHRIEAAGGRFAIDSAPGRGTRVTASLPLRAAQA</sequence>
<dbReference type="GO" id="GO:0000155">
    <property type="term" value="F:phosphorelay sensor kinase activity"/>
    <property type="evidence" value="ECO:0007669"/>
    <property type="project" value="InterPro"/>
</dbReference>
<dbReference type="PROSITE" id="PS50109">
    <property type="entry name" value="HIS_KIN"/>
    <property type="match status" value="1"/>
</dbReference>
<dbReference type="InterPro" id="IPR003594">
    <property type="entry name" value="HATPase_dom"/>
</dbReference>
<dbReference type="GO" id="GO:0046872">
    <property type="term" value="F:metal ion binding"/>
    <property type="evidence" value="ECO:0007669"/>
    <property type="project" value="UniProtKB-KW"/>
</dbReference>
<dbReference type="GO" id="GO:0005737">
    <property type="term" value="C:cytoplasm"/>
    <property type="evidence" value="ECO:0007669"/>
    <property type="project" value="UniProtKB-SubCell"/>
</dbReference>
<dbReference type="PANTHER" id="PTHR24421:SF58">
    <property type="entry name" value="SIGNAL TRANSDUCTION HISTIDINE-PROTEIN KINASE_PHOSPHATASE UHPB"/>
    <property type="match status" value="1"/>
</dbReference>
<evidence type="ECO:0000256" key="16">
    <source>
        <dbReference type="SAM" id="Phobius"/>
    </source>
</evidence>